<dbReference type="SUPFAM" id="SSF56300">
    <property type="entry name" value="Metallo-dependent phosphatases"/>
    <property type="match status" value="1"/>
</dbReference>
<protein>
    <recommendedName>
        <fullName evidence="8">Serine/threonine-protein phosphatase</fullName>
        <ecNumber evidence="8">3.1.3.16</ecNumber>
    </recommendedName>
</protein>
<dbReference type="EMBL" id="JAPFFF010000056">
    <property type="protein sequence ID" value="KAK8838159.1"/>
    <property type="molecule type" value="Genomic_DNA"/>
</dbReference>
<evidence type="ECO:0000259" key="9">
    <source>
        <dbReference type="PROSITE" id="PS00125"/>
    </source>
</evidence>
<feature type="domain" description="Serine/threonine specific protein phosphatases" evidence="9">
    <location>
        <begin position="117"/>
        <end position="122"/>
    </location>
</feature>
<proteinExistence type="inferred from homology"/>
<dbReference type="Pfam" id="PF00149">
    <property type="entry name" value="Metallophos"/>
    <property type="match status" value="1"/>
</dbReference>
<reference evidence="10 11" key="1">
    <citation type="submission" date="2024-04" db="EMBL/GenBank/DDBJ databases">
        <title>Tritrichomonas musculus Genome.</title>
        <authorList>
            <person name="Alves-Ferreira E."/>
            <person name="Grigg M."/>
            <person name="Lorenzi H."/>
            <person name="Galac M."/>
        </authorList>
    </citation>
    <scope>NUCLEOTIDE SEQUENCE [LARGE SCALE GENOMIC DNA]</scope>
    <source>
        <strain evidence="10 11">EAF2021</strain>
    </source>
</reference>
<dbReference type="SMART" id="SM00156">
    <property type="entry name" value="PP2Ac"/>
    <property type="match status" value="1"/>
</dbReference>
<evidence type="ECO:0000256" key="7">
    <source>
        <dbReference type="ARBA" id="ARBA00048336"/>
    </source>
</evidence>
<name>A0ABR2GW60_9EUKA</name>
<evidence type="ECO:0000313" key="10">
    <source>
        <dbReference type="EMBL" id="KAK8838159.1"/>
    </source>
</evidence>
<comment type="catalytic activity">
    <reaction evidence="6">
        <text>O-phospho-L-seryl-[protein] + H2O = L-seryl-[protein] + phosphate</text>
        <dbReference type="Rhea" id="RHEA:20629"/>
        <dbReference type="Rhea" id="RHEA-COMP:9863"/>
        <dbReference type="Rhea" id="RHEA-COMP:11604"/>
        <dbReference type="ChEBI" id="CHEBI:15377"/>
        <dbReference type="ChEBI" id="CHEBI:29999"/>
        <dbReference type="ChEBI" id="CHEBI:43474"/>
        <dbReference type="ChEBI" id="CHEBI:83421"/>
        <dbReference type="EC" id="3.1.3.16"/>
    </reaction>
</comment>
<gene>
    <name evidence="10" type="ORF">M9Y10_035575</name>
</gene>
<keyword evidence="11" id="KW-1185">Reference proteome</keyword>
<dbReference type="PANTHER" id="PTHR11668">
    <property type="entry name" value="SERINE/THREONINE PROTEIN PHOSPHATASE"/>
    <property type="match status" value="1"/>
</dbReference>
<dbReference type="PRINTS" id="PR00114">
    <property type="entry name" value="STPHPHTASE"/>
</dbReference>
<evidence type="ECO:0000256" key="3">
    <source>
        <dbReference type="ARBA" id="ARBA00022801"/>
    </source>
</evidence>
<comment type="caution">
    <text evidence="10">The sequence shown here is derived from an EMBL/GenBank/DDBJ whole genome shotgun (WGS) entry which is preliminary data.</text>
</comment>
<keyword evidence="4" id="KW-0904">Protein phosphatase</keyword>
<organism evidence="10 11">
    <name type="scientific">Tritrichomonas musculus</name>
    <dbReference type="NCBI Taxonomy" id="1915356"/>
    <lineage>
        <taxon>Eukaryota</taxon>
        <taxon>Metamonada</taxon>
        <taxon>Parabasalia</taxon>
        <taxon>Tritrichomonadida</taxon>
        <taxon>Tritrichomonadidae</taxon>
        <taxon>Tritrichomonas</taxon>
    </lineage>
</organism>
<evidence type="ECO:0000256" key="1">
    <source>
        <dbReference type="ARBA" id="ARBA00001936"/>
    </source>
</evidence>
<comment type="similarity">
    <text evidence="8">Belongs to the PPP phosphatase family.</text>
</comment>
<accession>A0ABR2GW60</accession>
<keyword evidence="2" id="KW-0479">Metal-binding</keyword>
<dbReference type="PROSITE" id="PS00125">
    <property type="entry name" value="SER_THR_PHOSPHATASE"/>
    <property type="match status" value="1"/>
</dbReference>
<dbReference type="Gene3D" id="3.60.21.10">
    <property type="match status" value="1"/>
</dbReference>
<evidence type="ECO:0000256" key="2">
    <source>
        <dbReference type="ARBA" id="ARBA00022723"/>
    </source>
</evidence>
<evidence type="ECO:0000256" key="5">
    <source>
        <dbReference type="ARBA" id="ARBA00023211"/>
    </source>
</evidence>
<evidence type="ECO:0000256" key="6">
    <source>
        <dbReference type="ARBA" id="ARBA00047761"/>
    </source>
</evidence>
<dbReference type="InterPro" id="IPR029052">
    <property type="entry name" value="Metallo-depent_PP-like"/>
</dbReference>
<sequence length="348" mass="39544">MKDDSIRELIRSTLFGLKSTKTHCFPNESVLRSLISDAKKIFKEEDFCVMIKAKCVVVGDIHGDIFSLIRIFETMGFPPDTHYLFLGDYVDRGHYSIEVMTLLLSLKVLYKDSIHLIRGNHETRSLTMSYGFYDECLSKANEDVYNDFIDLFDELPLVALLNGTIFCTHGGISKMAQDICKIIMLSKPKQGDKRKKRQIVHDLLWSDPSISTDFFSDNDRGSNTYVFGEKALDSFLSKNGLTCLIRGHQTCTNGYDQPFGNGKCWTVFSSADYCETWNSAAVLVVEGNNVKEPVIFDPITETEIKSHRFILPQSLLSFEVPQLQINPFICDISLFDELDLNLLVDFSL</sequence>
<dbReference type="PANTHER" id="PTHR11668:SF300">
    <property type="entry name" value="SERINE_THREONINE-PROTEIN PHOSPHATASE"/>
    <property type="match status" value="1"/>
</dbReference>
<evidence type="ECO:0000313" key="11">
    <source>
        <dbReference type="Proteomes" id="UP001470230"/>
    </source>
</evidence>
<dbReference type="Proteomes" id="UP001470230">
    <property type="component" value="Unassembled WGS sequence"/>
</dbReference>
<dbReference type="InterPro" id="IPR004843">
    <property type="entry name" value="Calcineurin-like_PHP"/>
</dbReference>
<dbReference type="InterPro" id="IPR050341">
    <property type="entry name" value="PP1_catalytic_subunit"/>
</dbReference>
<comment type="cofactor">
    <cofactor evidence="1">
        <name>Mn(2+)</name>
        <dbReference type="ChEBI" id="CHEBI:29035"/>
    </cofactor>
</comment>
<dbReference type="EC" id="3.1.3.16" evidence="8"/>
<keyword evidence="5" id="KW-0464">Manganese</keyword>
<keyword evidence="3 8" id="KW-0378">Hydrolase</keyword>
<evidence type="ECO:0000256" key="8">
    <source>
        <dbReference type="RuleBase" id="RU004273"/>
    </source>
</evidence>
<comment type="catalytic activity">
    <reaction evidence="7 8">
        <text>O-phospho-L-threonyl-[protein] + H2O = L-threonyl-[protein] + phosphate</text>
        <dbReference type="Rhea" id="RHEA:47004"/>
        <dbReference type="Rhea" id="RHEA-COMP:11060"/>
        <dbReference type="Rhea" id="RHEA-COMP:11605"/>
        <dbReference type="ChEBI" id="CHEBI:15377"/>
        <dbReference type="ChEBI" id="CHEBI:30013"/>
        <dbReference type="ChEBI" id="CHEBI:43474"/>
        <dbReference type="ChEBI" id="CHEBI:61977"/>
        <dbReference type="EC" id="3.1.3.16"/>
    </reaction>
</comment>
<evidence type="ECO:0000256" key="4">
    <source>
        <dbReference type="ARBA" id="ARBA00022912"/>
    </source>
</evidence>
<dbReference type="InterPro" id="IPR006186">
    <property type="entry name" value="Ser/Thr-sp_prot-phosphatase"/>
</dbReference>